<dbReference type="AlphaFoldDB" id="A0AAD9MGD0"/>
<dbReference type="InterPro" id="IPR004843">
    <property type="entry name" value="Calcineurin-like_PHP"/>
</dbReference>
<feature type="signal peptide" evidence="7">
    <location>
        <begin position="1"/>
        <end position="20"/>
    </location>
</feature>
<dbReference type="PANTHER" id="PTHR45778">
    <property type="entry name" value="PURPLE ACID PHOSPHATASE-RELATED"/>
    <property type="match status" value="1"/>
</dbReference>
<proteinExistence type="inferred from homology"/>
<feature type="chain" id="PRO_5041766691" description="Purple acid phosphatase" evidence="7">
    <location>
        <begin position="21"/>
        <end position="735"/>
    </location>
</feature>
<comment type="catalytic activity">
    <reaction evidence="7">
        <text>a phosphate monoester + H2O = an alcohol + phosphate</text>
        <dbReference type="Rhea" id="RHEA:15017"/>
        <dbReference type="ChEBI" id="CHEBI:15377"/>
        <dbReference type="ChEBI" id="CHEBI:30879"/>
        <dbReference type="ChEBI" id="CHEBI:43474"/>
        <dbReference type="ChEBI" id="CHEBI:67140"/>
        <dbReference type="EC" id="3.1.3.2"/>
    </reaction>
</comment>
<dbReference type="Pfam" id="PF14008">
    <property type="entry name" value="Metallophos_C"/>
    <property type="match status" value="1"/>
</dbReference>
<dbReference type="Proteomes" id="UP001255856">
    <property type="component" value="Unassembled WGS sequence"/>
</dbReference>
<dbReference type="SUPFAM" id="SSF56300">
    <property type="entry name" value="Metallo-dependent phosphatases"/>
    <property type="match status" value="1"/>
</dbReference>
<dbReference type="EMBL" id="JASFZW010000009">
    <property type="protein sequence ID" value="KAK2076559.1"/>
    <property type="molecule type" value="Genomic_DNA"/>
</dbReference>
<dbReference type="PANTHER" id="PTHR45778:SF3">
    <property type="entry name" value="PURPLE ACID PHOSPHATASE"/>
    <property type="match status" value="1"/>
</dbReference>
<evidence type="ECO:0000259" key="11">
    <source>
        <dbReference type="Pfam" id="PF17808"/>
    </source>
</evidence>
<evidence type="ECO:0000256" key="7">
    <source>
        <dbReference type="RuleBase" id="RU361203"/>
    </source>
</evidence>
<evidence type="ECO:0000259" key="8">
    <source>
        <dbReference type="Pfam" id="PF00149"/>
    </source>
</evidence>
<keyword evidence="13" id="KW-1185">Reference proteome</keyword>
<comment type="subunit">
    <text evidence="3">Homodimer.</text>
</comment>
<dbReference type="Gene3D" id="3.60.21.10">
    <property type="match status" value="1"/>
</dbReference>
<dbReference type="Pfam" id="PF00149">
    <property type="entry name" value="Metallophos"/>
    <property type="match status" value="1"/>
</dbReference>
<dbReference type="InterPro" id="IPR041792">
    <property type="entry name" value="MPP_PAP"/>
</dbReference>
<evidence type="ECO:0000256" key="2">
    <source>
        <dbReference type="ARBA" id="ARBA00008723"/>
    </source>
</evidence>
<evidence type="ECO:0000256" key="4">
    <source>
        <dbReference type="ARBA" id="ARBA00022525"/>
    </source>
</evidence>
<dbReference type="GO" id="GO:0003993">
    <property type="term" value="F:acid phosphatase activity"/>
    <property type="evidence" value="ECO:0007669"/>
    <property type="project" value="UniProtKB-EC"/>
</dbReference>
<evidence type="ECO:0000256" key="6">
    <source>
        <dbReference type="ARBA" id="ARBA00023180"/>
    </source>
</evidence>
<name>A0AAD9MGD0_PROWI</name>
<dbReference type="Gene3D" id="2.60.40.380">
    <property type="entry name" value="Purple acid phosphatase-like, N-terminal"/>
    <property type="match status" value="1"/>
</dbReference>
<comment type="caution">
    <text evidence="12">The sequence shown here is derived from an EMBL/GenBank/DDBJ whole genome shotgun (WGS) entry which is preliminary data.</text>
</comment>
<feature type="domain" description="Purple acid phosphatase C-terminal" evidence="9">
    <location>
        <begin position="531"/>
        <end position="592"/>
    </location>
</feature>
<evidence type="ECO:0000256" key="5">
    <source>
        <dbReference type="ARBA" id="ARBA00022729"/>
    </source>
</evidence>
<dbReference type="Pfam" id="PF17808">
    <property type="entry name" value="fn3_PAP"/>
    <property type="match status" value="1"/>
</dbReference>
<evidence type="ECO:0000256" key="3">
    <source>
        <dbReference type="ARBA" id="ARBA00011738"/>
    </source>
</evidence>
<comment type="similarity">
    <text evidence="2 7">Belongs to the metallophosphoesterase superfamily. Purple acid phosphatase family.</text>
</comment>
<dbReference type="InterPro" id="IPR008963">
    <property type="entry name" value="Purple_acid_Pase-like_N"/>
</dbReference>
<keyword evidence="7" id="KW-0378">Hydrolase</keyword>
<gene>
    <name evidence="12" type="ORF">QBZ16_005319</name>
</gene>
<sequence length="735" mass="81047">MKMLWFVALAALAAAVPSQARPATFNPRLLQADIQPDISISVDTDFIAKSGEFVNVSWSGVQNPAQSDMIALYLADRDPTTSMPIKFLWASVSEDYLSTGSGSYRFQLFNYYEPVKFLFLRGGFTNKSYVAESGPVSAGQPQQPTQVKLAFTEDPSEMRVSWITQDEGRPYVRWGVNSEALAGRVAANASTYFAEDMCGAPANSTGFKSPGTILTAVMTGLEPNTPYYYVVGDEEAGTTSELFSFLSPPGPEDTVKMLAFADVGAYNEDFAHNFGYWYATYGLLEEFYALGSIQYTALQAVMTVVGQQGLEDGAIYAYWRLGEAAGSGEFHSAWHNGDLSYARGLAWEWDTFGHLMEPITSMVPTMYTPGNHEYDWEGAPGNIYPGAQDSGGECGVPYRERHFMPAADFEGQWYSIDHGPVHFLQLNTEVDYSINSSQWRFVVDDLERVDRSVTPWVVVGFHRMIYTDQYDGQDPASSQGAAEALREAFEDVFALYGVDMTWQGHNHAYQRTCPVYNNTCVGFDAEGVARAPIHVTMGHAGFMMSPHYQPVPQPAFEGTPEVAFFGFCRAEVNRTHFLLEMVAAENATVRDEILLTKPLGWELDLARNERVMAETQGTPFTDTPSNSGFMYVLTNALSKFLYTNLADALAILGPSSKLSQRFNMFPGLPLSAAFIVETAQDVIGFLYPLVNATSLAQVAGPLPMPAEDIMESWEWAASAWMGRIPELVEAQGPGV</sequence>
<comment type="subcellular location">
    <subcellularLocation>
        <location evidence="1">Secreted</location>
    </subcellularLocation>
</comment>
<dbReference type="InterPro" id="IPR029052">
    <property type="entry name" value="Metallo-depent_PP-like"/>
</dbReference>
<protein>
    <recommendedName>
        <fullName evidence="7">Purple acid phosphatase</fullName>
        <ecNumber evidence="7">3.1.3.2</ecNumber>
    </recommendedName>
</protein>
<dbReference type="InterPro" id="IPR015914">
    <property type="entry name" value="PAPs_N"/>
</dbReference>
<feature type="domain" description="Purple acid phosphatase Fn3-like" evidence="11">
    <location>
        <begin position="54"/>
        <end position="137"/>
    </location>
</feature>
<accession>A0AAD9MGD0</accession>
<keyword evidence="4" id="KW-0964">Secreted</keyword>
<evidence type="ECO:0000259" key="10">
    <source>
        <dbReference type="Pfam" id="PF16656"/>
    </source>
</evidence>
<evidence type="ECO:0000259" key="9">
    <source>
        <dbReference type="Pfam" id="PF14008"/>
    </source>
</evidence>
<keyword evidence="5 7" id="KW-0732">Signal</keyword>
<reference evidence="12" key="1">
    <citation type="submission" date="2021-01" db="EMBL/GenBank/DDBJ databases">
        <authorList>
            <person name="Eckstrom K.M.E."/>
        </authorList>
    </citation>
    <scope>NUCLEOTIDE SEQUENCE</scope>
    <source>
        <strain evidence="12">UVCC 0001</strain>
    </source>
</reference>
<dbReference type="EC" id="3.1.3.2" evidence="7"/>
<evidence type="ECO:0000313" key="13">
    <source>
        <dbReference type="Proteomes" id="UP001255856"/>
    </source>
</evidence>
<evidence type="ECO:0000256" key="1">
    <source>
        <dbReference type="ARBA" id="ARBA00004613"/>
    </source>
</evidence>
<dbReference type="GO" id="GO:0046872">
    <property type="term" value="F:metal ion binding"/>
    <property type="evidence" value="ECO:0007669"/>
    <property type="project" value="InterPro"/>
</dbReference>
<dbReference type="GO" id="GO:0005576">
    <property type="term" value="C:extracellular region"/>
    <property type="evidence" value="ECO:0007669"/>
    <property type="project" value="UniProtKB-SubCell"/>
</dbReference>
<dbReference type="InterPro" id="IPR040974">
    <property type="entry name" value="Fn3_PAP"/>
</dbReference>
<dbReference type="Pfam" id="PF16656">
    <property type="entry name" value="Pur_ac_phosph_N"/>
    <property type="match status" value="1"/>
</dbReference>
<feature type="domain" description="Purple acid phosphatase N-terminal" evidence="10">
    <location>
        <begin position="144"/>
        <end position="245"/>
    </location>
</feature>
<evidence type="ECO:0000313" key="12">
    <source>
        <dbReference type="EMBL" id="KAK2076559.1"/>
    </source>
</evidence>
<feature type="domain" description="Calcineurin-like phosphoesterase" evidence="8">
    <location>
        <begin position="334"/>
        <end position="509"/>
    </location>
</feature>
<dbReference type="CDD" id="cd00839">
    <property type="entry name" value="MPP_PAPs"/>
    <property type="match status" value="1"/>
</dbReference>
<dbReference type="SUPFAM" id="SSF49363">
    <property type="entry name" value="Purple acid phosphatase, N-terminal domain"/>
    <property type="match status" value="1"/>
</dbReference>
<dbReference type="InterPro" id="IPR025733">
    <property type="entry name" value="PAPs_C"/>
</dbReference>
<organism evidence="12 13">
    <name type="scientific">Prototheca wickerhamii</name>
    <dbReference type="NCBI Taxonomy" id="3111"/>
    <lineage>
        <taxon>Eukaryota</taxon>
        <taxon>Viridiplantae</taxon>
        <taxon>Chlorophyta</taxon>
        <taxon>core chlorophytes</taxon>
        <taxon>Trebouxiophyceae</taxon>
        <taxon>Chlorellales</taxon>
        <taxon>Chlorellaceae</taxon>
        <taxon>Prototheca</taxon>
    </lineage>
</organism>
<keyword evidence="6" id="KW-0325">Glycoprotein</keyword>